<evidence type="ECO:0008006" key="4">
    <source>
        <dbReference type="Google" id="ProtNLM"/>
    </source>
</evidence>
<accession>A0A1R2BE94</accession>
<dbReference type="Pfam" id="PF03133">
    <property type="entry name" value="TTL"/>
    <property type="match status" value="1"/>
</dbReference>
<dbReference type="Gene3D" id="3.30.470.20">
    <property type="entry name" value="ATP-grasp fold, B domain"/>
    <property type="match status" value="1"/>
</dbReference>
<reference evidence="2 3" key="1">
    <citation type="submission" date="2016-11" db="EMBL/GenBank/DDBJ databases">
        <title>The macronuclear genome of Stentor coeruleus: a giant cell with tiny introns.</title>
        <authorList>
            <person name="Slabodnick M."/>
            <person name="Ruby J.G."/>
            <person name="Reiff S.B."/>
            <person name="Swart E.C."/>
            <person name="Gosai S."/>
            <person name="Prabakaran S."/>
            <person name="Witkowska E."/>
            <person name="Larue G.E."/>
            <person name="Fisher S."/>
            <person name="Freeman R.M."/>
            <person name="Gunawardena J."/>
            <person name="Chu W."/>
            <person name="Stover N.A."/>
            <person name="Gregory B.D."/>
            <person name="Nowacki M."/>
            <person name="Derisi J."/>
            <person name="Roy S.W."/>
            <person name="Marshall W.F."/>
            <person name="Sood P."/>
        </authorList>
    </citation>
    <scope>NUCLEOTIDE SEQUENCE [LARGE SCALE GENOMIC DNA]</scope>
    <source>
        <strain evidence="2">WM001</strain>
    </source>
</reference>
<dbReference type="PANTHER" id="PTHR46069">
    <property type="entry name" value="TUBULIN TYROSINE LIGASE"/>
    <property type="match status" value="1"/>
</dbReference>
<gene>
    <name evidence="2" type="ORF">SteCoe_25864</name>
</gene>
<name>A0A1R2BE94_9CILI</name>
<evidence type="ECO:0000313" key="2">
    <source>
        <dbReference type="EMBL" id="OMJ75087.1"/>
    </source>
</evidence>
<keyword evidence="3" id="KW-1185">Reference proteome</keyword>
<dbReference type="SUPFAM" id="SSF56059">
    <property type="entry name" value="Glutathione synthetase ATP-binding domain-like"/>
    <property type="match status" value="1"/>
</dbReference>
<feature type="compositionally biased region" description="Basic and acidic residues" evidence="1">
    <location>
        <begin position="19"/>
        <end position="36"/>
    </location>
</feature>
<sequence>MDSLGLVTTGVKINIEKNSNTDRTRLPKVNKKESFLKLKPSSQKPHHSKRQTPLTNPEFILFKEPPNTIILPTNLFEDHLFTTNYIKITNSRITTTSRNLRNSVQLSPKQDPSPDFLHDFTIEGIQSPTHRKVLKKPEILNLPKPELLNINKPRIPLVKKLNKSTPHNESSVKEIMYWNWIGIIKASNGFEIYPHHGQFKYYVGKGNNGSLVNHILKSRFWWTRTDNVEDANFVWTQLKNKQVLDLIPKFESRLEKDLNPVVFDSKIPKAILNENQENFGFKLISESYSYLNLTKGYFLVPETLKSHNRLPNNSCICNKKGMFKNLKAYYDTVGLNIFSKVPLTFHIETGTSDLQFQTFTQQFTEGSTWIIKPGEATNRGKGIKVSSSLDQIKEIINKHQENRTYIIQKYIQNPLLINKRKFDIRCYALITSFANQLQGYFFKDGYLRTSCKEFNIKNTNDKFIHLTNDAIQKNHEDYGKFESGNKLSYYDFQKFLHSNGSNVDFFIDIFPQIVDIVKESIACAKDIINEECKMNAFEVLGYDFMVDSEYKVWLIEINTNPCLELSCSYLSKIIPDMLENSFRIALDPMFPPPEGHKKFKMWVKNSNLTNKYMLVYSSLSAN</sequence>
<proteinExistence type="predicted"/>
<dbReference type="PROSITE" id="PS51221">
    <property type="entry name" value="TTL"/>
    <property type="match status" value="1"/>
</dbReference>
<evidence type="ECO:0000313" key="3">
    <source>
        <dbReference type="Proteomes" id="UP000187209"/>
    </source>
</evidence>
<dbReference type="OrthoDB" id="196367at2759"/>
<feature type="region of interest" description="Disordered" evidence="1">
    <location>
        <begin position="18"/>
        <end position="58"/>
    </location>
</feature>
<dbReference type="AlphaFoldDB" id="A0A1R2BE94"/>
<dbReference type="PANTHER" id="PTHR46069:SF1">
    <property type="entry name" value="CHROMOSOME UNDETERMINED SCAFFOLD_125, WHOLE GENOME SHOTGUN SEQUENCE"/>
    <property type="match status" value="1"/>
</dbReference>
<evidence type="ECO:0000256" key="1">
    <source>
        <dbReference type="SAM" id="MobiDB-lite"/>
    </source>
</evidence>
<dbReference type="InterPro" id="IPR004344">
    <property type="entry name" value="TTL/TTLL_fam"/>
</dbReference>
<organism evidence="2 3">
    <name type="scientific">Stentor coeruleus</name>
    <dbReference type="NCBI Taxonomy" id="5963"/>
    <lineage>
        <taxon>Eukaryota</taxon>
        <taxon>Sar</taxon>
        <taxon>Alveolata</taxon>
        <taxon>Ciliophora</taxon>
        <taxon>Postciliodesmatophora</taxon>
        <taxon>Heterotrichea</taxon>
        <taxon>Heterotrichida</taxon>
        <taxon>Stentoridae</taxon>
        <taxon>Stentor</taxon>
    </lineage>
</organism>
<comment type="caution">
    <text evidence="2">The sequence shown here is derived from an EMBL/GenBank/DDBJ whole genome shotgun (WGS) entry which is preliminary data.</text>
</comment>
<dbReference type="Proteomes" id="UP000187209">
    <property type="component" value="Unassembled WGS sequence"/>
</dbReference>
<protein>
    <recommendedName>
        <fullName evidence="4">Tubulin-tyrosine ligase family protein</fullName>
    </recommendedName>
</protein>
<dbReference type="EMBL" id="MPUH01000711">
    <property type="protein sequence ID" value="OMJ75087.1"/>
    <property type="molecule type" value="Genomic_DNA"/>
</dbReference>